<sequence>MLMAFRQILVVQTAFIGDVILATGLLEKLHEQYPDASIDFLVRKGNHSLLNDHPFVRETIVWDKNGGKYRNLFKLIGKVRKTQYDLVVNIQRFANSGMLTALSKGSMKIGFDKNPFSWAFNKKIVHRIEPGIHEVIRNHELIKAITDGEHENPKLHPTKDDFEYVKTYTEAPYVCMAPASVWFTKQFPKEKWISLIQALNFKGNIYLLGAPNDDSLCDEILKKSGSDQVVNLAGKLSLLQSAALMKTARMNYVNDSAPMHLASAVNAKTCAIFCSTIPDFGFGPLADDSHIVEINNKLDCRPCGLHGKKACPLGHYKCGYDIDIQEMIALLDKKGPTGS</sequence>
<dbReference type="AlphaFoldDB" id="A0A1E5T4T1"/>
<dbReference type="PANTHER" id="PTHR30160">
    <property type="entry name" value="TETRAACYLDISACCHARIDE 4'-KINASE-RELATED"/>
    <property type="match status" value="1"/>
</dbReference>
<dbReference type="GO" id="GO:0009244">
    <property type="term" value="P:lipopolysaccharide core region biosynthetic process"/>
    <property type="evidence" value="ECO:0007669"/>
    <property type="project" value="TreeGrafter"/>
</dbReference>
<protein>
    <submittedName>
        <fullName evidence="3">Heptosyltransferase</fullName>
    </submittedName>
</protein>
<dbReference type="InterPro" id="IPR002201">
    <property type="entry name" value="Glyco_trans_9"/>
</dbReference>
<dbReference type="Pfam" id="PF01075">
    <property type="entry name" value="Glyco_transf_9"/>
    <property type="match status" value="1"/>
</dbReference>
<keyword evidence="2 3" id="KW-0808">Transferase</keyword>
<dbReference type="SUPFAM" id="SSF53756">
    <property type="entry name" value="UDP-Glycosyltransferase/glycogen phosphorylase"/>
    <property type="match status" value="1"/>
</dbReference>
<reference evidence="3 4" key="1">
    <citation type="submission" date="2016-08" db="EMBL/GenBank/DDBJ databases">
        <title>Draft genome of Fabibacter sp. strain SK-8.</title>
        <authorList>
            <person name="Wong S.-K."/>
            <person name="Hamasaki K."/>
            <person name="Yoshizawa S."/>
        </authorList>
    </citation>
    <scope>NUCLEOTIDE SEQUENCE [LARGE SCALE GENOMIC DNA]</scope>
    <source>
        <strain evidence="3 4">SK-8</strain>
    </source>
</reference>
<evidence type="ECO:0000256" key="2">
    <source>
        <dbReference type="ARBA" id="ARBA00022679"/>
    </source>
</evidence>
<name>A0A1E5T4T1_9BACT</name>
<accession>A0A1E5T4T1</accession>
<evidence type="ECO:0000313" key="3">
    <source>
        <dbReference type="EMBL" id="OEK06370.1"/>
    </source>
</evidence>
<dbReference type="EMBL" id="MDGQ01000003">
    <property type="protein sequence ID" value="OEK06370.1"/>
    <property type="molecule type" value="Genomic_DNA"/>
</dbReference>
<keyword evidence="1" id="KW-0328">Glycosyltransferase</keyword>
<organism evidence="3 4">
    <name type="scientific">Roseivirga misakiensis</name>
    <dbReference type="NCBI Taxonomy" id="1563681"/>
    <lineage>
        <taxon>Bacteria</taxon>
        <taxon>Pseudomonadati</taxon>
        <taxon>Bacteroidota</taxon>
        <taxon>Cytophagia</taxon>
        <taxon>Cytophagales</taxon>
        <taxon>Roseivirgaceae</taxon>
        <taxon>Roseivirga</taxon>
    </lineage>
</organism>
<dbReference type="Proteomes" id="UP000095552">
    <property type="component" value="Unassembled WGS sequence"/>
</dbReference>
<gene>
    <name evidence="3" type="ORF">BFP71_01455</name>
</gene>
<proteinExistence type="predicted"/>
<dbReference type="InterPro" id="IPR051199">
    <property type="entry name" value="LPS_LOS_Heptosyltrfase"/>
</dbReference>
<dbReference type="GO" id="GO:0008713">
    <property type="term" value="F:ADP-heptose-lipopolysaccharide heptosyltransferase activity"/>
    <property type="evidence" value="ECO:0007669"/>
    <property type="project" value="TreeGrafter"/>
</dbReference>
<keyword evidence="4" id="KW-1185">Reference proteome</keyword>
<dbReference type="GO" id="GO:0005829">
    <property type="term" value="C:cytosol"/>
    <property type="evidence" value="ECO:0007669"/>
    <property type="project" value="TreeGrafter"/>
</dbReference>
<dbReference type="PANTHER" id="PTHR30160:SF1">
    <property type="entry name" value="LIPOPOLYSACCHARIDE 1,2-N-ACETYLGLUCOSAMINETRANSFERASE-RELATED"/>
    <property type="match status" value="1"/>
</dbReference>
<dbReference type="Gene3D" id="3.40.50.2000">
    <property type="entry name" value="Glycogen Phosphorylase B"/>
    <property type="match status" value="2"/>
</dbReference>
<dbReference type="OrthoDB" id="9768048at2"/>
<dbReference type="STRING" id="1563681.BFP71_01455"/>
<dbReference type="CDD" id="cd03789">
    <property type="entry name" value="GT9_LPS_heptosyltransferase"/>
    <property type="match status" value="1"/>
</dbReference>
<comment type="caution">
    <text evidence="3">The sequence shown here is derived from an EMBL/GenBank/DDBJ whole genome shotgun (WGS) entry which is preliminary data.</text>
</comment>
<evidence type="ECO:0000256" key="1">
    <source>
        <dbReference type="ARBA" id="ARBA00022676"/>
    </source>
</evidence>
<evidence type="ECO:0000313" key="4">
    <source>
        <dbReference type="Proteomes" id="UP000095552"/>
    </source>
</evidence>